<organism evidence="1 2">
    <name type="scientific">Coemansia helicoidea</name>
    <dbReference type="NCBI Taxonomy" id="1286919"/>
    <lineage>
        <taxon>Eukaryota</taxon>
        <taxon>Fungi</taxon>
        <taxon>Fungi incertae sedis</taxon>
        <taxon>Zoopagomycota</taxon>
        <taxon>Kickxellomycotina</taxon>
        <taxon>Kickxellomycetes</taxon>
        <taxon>Kickxellales</taxon>
        <taxon>Kickxellaceae</taxon>
        <taxon>Coemansia</taxon>
    </lineage>
</organism>
<feature type="non-terminal residue" evidence="1">
    <location>
        <position position="161"/>
    </location>
</feature>
<dbReference type="EMBL" id="JANBUN010001212">
    <property type="protein sequence ID" value="KAJ2799124.1"/>
    <property type="molecule type" value="Genomic_DNA"/>
</dbReference>
<keyword evidence="2" id="KW-1185">Reference proteome</keyword>
<name>A0ACC1L2D9_9FUNG</name>
<evidence type="ECO:0000313" key="1">
    <source>
        <dbReference type="EMBL" id="KAJ2799124.1"/>
    </source>
</evidence>
<protein>
    <submittedName>
        <fullName evidence="1">Uncharacterized protein</fullName>
    </submittedName>
</protein>
<accession>A0ACC1L2D9</accession>
<gene>
    <name evidence="1" type="ORF">H4R21_003664</name>
</gene>
<comment type="caution">
    <text evidence="1">The sequence shown here is derived from an EMBL/GenBank/DDBJ whole genome shotgun (WGS) entry which is preliminary data.</text>
</comment>
<evidence type="ECO:0000313" key="2">
    <source>
        <dbReference type="Proteomes" id="UP001140087"/>
    </source>
</evidence>
<sequence>MDTEIGDAGRAPQEEPPLEGAPPPSGSNDAELEELRRVRRALGKMNQGIENIQHQMKYFNSNVVQTTQLLDLWVRVLSQATHNQGFLLSEDWQGGSMDTARHSGLVERDARRRQEAERQARELELRREQELAEARERERLRAEQHAAMAEAAGTNAPGARP</sequence>
<proteinExistence type="predicted"/>
<dbReference type="Proteomes" id="UP001140087">
    <property type="component" value="Unassembled WGS sequence"/>
</dbReference>
<reference evidence="1" key="1">
    <citation type="submission" date="2022-07" db="EMBL/GenBank/DDBJ databases">
        <title>Phylogenomic reconstructions and comparative analyses of Kickxellomycotina fungi.</title>
        <authorList>
            <person name="Reynolds N.K."/>
            <person name="Stajich J.E."/>
            <person name="Barry K."/>
            <person name="Grigoriev I.V."/>
            <person name="Crous P."/>
            <person name="Smith M.E."/>
        </authorList>
    </citation>
    <scope>NUCLEOTIDE SEQUENCE</scope>
    <source>
        <strain evidence="1">BCRC 34780</strain>
    </source>
</reference>